<reference evidence="1 2" key="1">
    <citation type="journal article" date="1999" name="DNA Res.">
        <title>Complete genome sequence of an aerobic hyper-thermophilic crenarchaeon, Aeropyrum pernix K1.</title>
        <authorList>
            <person name="Kawarabayasi Y."/>
            <person name="Hino Y."/>
            <person name="Horikawa H."/>
            <person name="Yamazaki S."/>
            <person name="Haikawa Y."/>
            <person name="Jin-no K."/>
            <person name="Takahashi M."/>
            <person name="Sekine M."/>
            <person name="Baba S."/>
            <person name="Ankai A."/>
            <person name="Kosugi H."/>
            <person name="Hosoyama A."/>
            <person name="Fukui S."/>
            <person name="Nagai Y."/>
            <person name="Nishijima K."/>
            <person name="Nakazawa H."/>
            <person name="Takamiya M."/>
            <person name="Masuda S."/>
            <person name="Funahashi T."/>
            <person name="Tanaka T."/>
            <person name="Kudoh Y."/>
            <person name="Yamazaki J."/>
            <person name="Kushida N."/>
            <person name="Oguchi A."/>
            <person name="Aoki K."/>
            <person name="Kubota K."/>
            <person name="Nakamura Y."/>
            <person name="Nomura N."/>
            <person name="Sako Y."/>
            <person name="Kikuchi H."/>
        </authorList>
    </citation>
    <scope>NUCLEOTIDE SEQUENCE [LARGE SCALE GENOMIC DNA]</scope>
    <source>
        <strain evidence="2">ATCC 700893 / DSM 11879 / JCM 9820 / NBRC 100138 / K1</strain>
    </source>
</reference>
<dbReference type="AlphaFoldDB" id="Q9YCS9"/>
<dbReference type="RefSeq" id="WP_010866208.1">
    <property type="nucleotide sequence ID" value="NC_000854.2"/>
</dbReference>
<dbReference type="PANTHER" id="PTHR10151:SF120">
    <property type="entry name" value="BIS(5'-ADENOSYL)-TRIPHOSPHATASE"/>
    <property type="match status" value="1"/>
</dbReference>
<dbReference type="Pfam" id="PF01663">
    <property type="entry name" value="Phosphodiest"/>
    <property type="match status" value="1"/>
</dbReference>
<protein>
    <recommendedName>
        <fullName evidence="3">Type I phosphodiesterase/nucleotide pyrophosphatase</fullName>
    </recommendedName>
</protein>
<dbReference type="GO" id="GO:0016787">
    <property type="term" value="F:hydrolase activity"/>
    <property type="evidence" value="ECO:0007669"/>
    <property type="project" value="UniProtKB-ARBA"/>
</dbReference>
<dbReference type="PANTHER" id="PTHR10151">
    <property type="entry name" value="ECTONUCLEOTIDE PYROPHOSPHATASE/PHOSPHODIESTERASE"/>
    <property type="match status" value="1"/>
</dbReference>
<dbReference type="PIR" id="B72589">
    <property type="entry name" value="B72589"/>
</dbReference>
<dbReference type="EMBL" id="BA000002">
    <property type="protein sequence ID" value="BAA80168.1"/>
    <property type="molecule type" value="Genomic_DNA"/>
</dbReference>
<dbReference type="SUPFAM" id="SSF53649">
    <property type="entry name" value="Alkaline phosphatase-like"/>
    <property type="match status" value="1"/>
</dbReference>
<dbReference type="eggNOG" id="arCOG01377">
    <property type="taxonomic scope" value="Archaea"/>
</dbReference>
<proteinExistence type="predicted"/>
<evidence type="ECO:0000313" key="1">
    <source>
        <dbReference type="EMBL" id="BAA80168.1"/>
    </source>
</evidence>
<dbReference type="InterPro" id="IPR017850">
    <property type="entry name" value="Alkaline_phosphatase_core_sf"/>
</dbReference>
<dbReference type="GeneID" id="1445838"/>
<dbReference type="KEGG" id="ape:APE_1182"/>
<evidence type="ECO:0000313" key="2">
    <source>
        <dbReference type="Proteomes" id="UP000002518"/>
    </source>
</evidence>
<dbReference type="InterPro" id="IPR002591">
    <property type="entry name" value="Phosphodiest/P_Trfase"/>
</dbReference>
<sequence>MKTVLLGLDGCTWSILRPLAEKGVMHNLAKLMKQCSWGILRSTIPPITGAAWPSLATGLNPGKTGIVDFLGRKGQEYRLYPADSSWYRGYAFWDLLSVENKRIAVFFYPLTYPPYPIKGVLVSGIGTPSLKPKSYPQEVTDEILSSFPDFRVYVDYHDEKYNDVDLFISDVMRHLEITKRMVKSYVLGKYGLYDNITFIVSATDWIQHRLWHLMDPKHPLYHEEQSKRYSKKIDDLWSLVDETVGFFAEYAHSEKAYLMIVSDHGFGSNLGVFNLARWLVTKGYMKLRRGGSWKASILSYGIRIAKKLRADDLAKRVLRGRVREYVQSLGLTGLINFTESKAIALGHSITFGGIYVLKSKEREKLIDELTGELKKIPEEFKIDVGVNVYRREDLYSGDKLKLLPDLIIGIDDWSFSITEDLHSPLLELRPWSPRHTGAHRPNGIFLLCGPSVKRHAGLSVSIYDVAPTILYLHKAPIPGDVDGRPLSKLLSNAREPRYISRSYYNTRIKIFQELRRKRSSLH</sequence>
<evidence type="ECO:0008006" key="3">
    <source>
        <dbReference type="Google" id="ProtNLM"/>
    </source>
</evidence>
<accession>Q9YCS9</accession>
<gene>
    <name evidence="1" type="ordered locus">APE_1182</name>
</gene>
<keyword evidence="2" id="KW-1185">Reference proteome</keyword>
<dbReference type="Gene3D" id="3.40.720.10">
    <property type="entry name" value="Alkaline Phosphatase, subunit A"/>
    <property type="match status" value="2"/>
</dbReference>
<name>Q9YCS9_AERPE</name>
<organism evidence="1 2">
    <name type="scientific">Aeropyrum pernix (strain ATCC 700893 / DSM 11879 / JCM 9820 / NBRC 100138 / K1)</name>
    <dbReference type="NCBI Taxonomy" id="272557"/>
    <lineage>
        <taxon>Archaea</taxon>
        <taxon>Thermoproteota</taxon>
        <taxon>Thermoprotei</taxon>
        <taxon>Desulfurococcales</taxon>
        <taxon>Desulfurococcaceae</taxon>
        <taxon>Aeropyrum</taxon>
    </lineage>
</organism>
<dbReference type="Proteomes" id="UP000002518">
    <property type="component" value="Chromosome"/>
</dbReference>
<dbReference type="EnsemblBacteria" id="BAA80168">
    <property type="protein sequence ID" value="BAA80168"/>
    <property type="gene ID" value="APE_1182"/>
</dbReference>